<comment type="subcellular location">
    <subcellularLocation>
        <location evidence="1">Membrane</location>
        <topology evidence="1">Multi-pass membrane protein</topology>
    </subcellularLocation>
</comment>
<evidence type="ECO:0000313" key="8">
    <source>
        <dbReference type="Proteomes" id="UP000029495"/>
    </source>
</evidence>
<evidence type="ECO:0000256" key="1">
    <source>
        <dbReference type="ARBA" id="ARBA00004141"/>
    </source>
</evidence>
<evidence type="ECO:0000259" key="6">
    <source>
        <dbReference type="Pfam" id="PF04932"/>
    </source>
</evidence>
<dbReference type="InterPro" id="IPR051533">
    <property type="entry name" value="WaaL-like"/>
</dbReference>
<proteinExistence type="predicted"/>
<feature type="transmembrane region" description="Helical" evidence="5">
    <location>
        <begin position="78"/>
        <end position="95"/>
    </location>
</feature>
<feature type="transmembrane region" description="Helical" evidence="5">
    <location>
        <begin position="356"/>
        <end position="371"/>
    </location>
</feature>
<evidence type="ECO:0000256" key="4">
    <source>
        <dbReference type="ARBA" id="ARBA00023136"/>
    </source>
</evidence>
<evidence type="ECO:0000256" key="3">
    <source>
        <dbReference type="ARBA" id="ARBA00022989"/>
    </source>
</evidence>
<reference evidence="7 8" key="1">
    <citation type="submission" date="2014-09" db="EMBL/GenBank/DDBJ databases">
        <authorList>
            <person name="Chan K.-G."/>
        </authorList>
    </citation>
    <scope>NUCLEOTIDE SEQUENCE [LARGE SCALE GENOMIC DNA]</scope>
    <source>
        <strain evidence="7 8">ND04</strain>
    </source>
</reference>
<dbReference type="EMBL" id="CP009454">
    <property type="protein sequence ID" value="AIR84448.1"/>
    <property type="molecule type" value="Genomic_DNA"/>
</dbReference>
<dbReference type="Pfam" id="PF04932">
    <property type="entry name" value="Wzy_C"/>
    <property type="match status" value="1"/>
</dbReference>
<feature type="transmembrane region" description="Helical" evidence="5">
    <location>
        <begin position="177"/>
        <end position="203"/>
    </location>
</feature>
<keyword evidence="3 5" id="KW-1133">Transmembrane helix</keyword>
<keyword evidence="8" id="KW-1185">Reference proteome</keyword>
<feature type="transmembrane region" description="Helical" evidence="5">
    <location>
        <begin position="6"/>
        <end position="39"/>
    </location>
</feature>
<feature type="transmembrane region" description="Helical" evidence="5">
    <location>
        <begin position="146"/>
        <end position="165"/>
    </location>
</feature>
<feature type="domain" description="O-antigen ligase-related" evidence="6">
    <location>
        <begin position="178"/>
        <end position="309"/>
    </location>
</feature>
<dbReference type="PANTHER" id="PTHR37422">
    <property type="entry name" value="TEICHURONIC ACID BIOSYNTHESIS PROTEIN TUAE"/>
    <property type="match status" value="1"/>
</dbReference>
<evidence type="ECO:0000313" key="7">
    <source>
        <dbReference type="EMBL" id="AIR84448.1"/>
    </source>
</evidence>
<keyword evidence="4 5" id="KW-0472">Membrane</keyword>
<keyword evidence="2 5" id="KW-0812">Transmembrane</keyword>
<feature type="transmembrane region" description="Helical" evidence="5">
    <location>
        <begin position="293"/>
        <end position="320"/>
    </location>
</feature>
<feature type="transmembrane region" description="Helical" evidence="5">
    <location>
        <begin position="215"/>
        <end position="232"/>
    </location>
</feature>
<sequence>MASISFMAFLFLMTIFTGVGKVNNLFHLSITAMMIFLFVQRKKLSLSEPYPWKSIGVIALFLIYYSITNLWTSVPENIISTLKHTGYLLFFVCMFDYCIKRYGLLKVYGCIFSGCFIVLVLTFMLVDKNTLLTNRLENGFFAAPKNVIDLGGYFALGILSALIIARESGRHWIYIPASLLFIGLILTQSRGPLLALIVSLAILLAKYKHVHLKHVLYIMISIATILLFFYFTDYGSDFYARIVSSYAQSFIRFGIWNHAISDAMIHPYFGWGFDKQLIFVNSIGQHVITTHSIYISAFLKGGVVGVLFMASLILVGLYHAYRKYHQGMGLEASIYLFSLMFFVTQGMFVIGGPGETWVLFWLPLAIVLSSRKA</sequence>
<dbReference type="Proteomes" id="UP000029495">
    <property type="component" value="Chromosome"/>
</dbReference>
<feature type="transmembrane region" description="Helical" evidence="5">
    <location>
        <begin position="51"/>
        <end position="72"/>
    </location>
</feature>
<accession>A0ABM5REZ9</accession>
<name>A0ABM5REZ9_9GAMM</name>
<protein>
    <recommendedName>
        <fullName evidence="6">O-antigen ligase-related domain-containing protein</fullName>
    </recommendedName>
</protein>
<dbReference type="PANTHER" id="PTHR37422:SF13">
    <property type="entry name" value="LIPOPOLYSACCHARIDE BIOSYNTHESIS PROTEIN PA4999-RELATED"/>
    <property type="match status" value="1"/>
</dbReference>
<dbReference type="InterPro" id="IPR007016">
    <property type="entry name" value="O-antigen_ligase-rel_domated"/>
</dbReference>
<evidence type="ECO:0000256" key="5">
    <source>
        <dbReference type="SAM" id="Phobius"/>
    </source>
</evidence>
<evidence type="ECO:0000256" key="2">
    <source>
        <dbReference type="ARBA" id="ARBA00022692"/>
    </source>
</evidence>
<feature type="transmembrane region" description="Helical" evidence="5">
    <location>
        <begin position="107"/>
        <end position="126"/>
    </location>
</feature>
<organism evidence="7 8">
    <name type="scientific">Pantoea rwandensis</name>
    <dbReference type="NCBI Taxonomy" id="1076550"/>
    <lineage>
        <taxon>Bacteria</taxon>
        <taxon>Pseudomonadati</taxon>
        <taxon>Pseudomonadota</taxon>
        <taxon>Gammaproteobacteria</taxon>
        <taxon>Enterobacterales</taxon>
        <taxon>Erwiniaceae</taxon>
        <taxon>Pantoea</taxon>
    </lineage>
</organism>
<gene>
    <name evidence="7" type="ORF">LH22_02840</name>
</gene>